<dbReference type="SUPFAM" id="SSF53244">
    <property type="entry name" value="MurD-like peptide ligases, peptide-binding domain"/>
    <property type="match status" value="1"/>
</dbReference>
<dbReference type="Gene3D" id="3.90.190.20">
    <property type="entry name" value="Mur ligase, C-terminal domain"/>
    <property type="match status" value="1"/>
</dbReference>
<comment type="subcellular location">
    <subcellularLocation>
        <location evidence="10 11">Cytoplasm</location>
    </subcellularLocation>
</comment>
<evidence type="ECO:0000313" key="14">
    <source>
        <dbReference type="EMBL" id="MBC8519909.1"/>
    </source>
</evidence>
<evidence type="ECO:0000256" key="4">
    <source>
        <dbReference type="ARBA" id="ARBA00022741"/>
    </source>
</evidence>
<evidence type="ECO:0000313" key="15">
    <source>
        <dbReference type="Proteomes" id="UP000654401"/>
    </source>
</evidence>
<evidence type="ECO:0000256" key="7">
    <source>
        <dbReference type="ARBA" id="ARBA00022984"/>
    </source>
</evidence>
<dbReference type="PANTHER" id="PTHR43024:SF1">
    <property type="entry name" value="UDP-N-ACETYLMURAMOYL-TRIPEPTIDE--D-ALANYL-D-ALANINE LIGASE"/>
    <property type="match status" value="1"/>
</dbReference>
<keyword evidence="6 10" id="KW-0133">Cell shape</keyword>
<dbReference type="HAMAP" id="MF_02019">
    <property type="entry name" value="MurF"/>
    <property type="match status" value="1"/>
</dbReference>
<dbReference type="GO" id="GO:0009252">
    <property type="term" value="P:peptidoglycan biosynthetic process"/>
    <property type="evidence" value="ECO:0007669"/>
    <property type="project" value="UniProtKB-UniRule"/>
</dbReference>
<evidence type="ECO:0000256" key="3">
    <source>
        <dbReference type="ARBA" id="ARBA00022618"/>
    </source>
</evidence>
<dbReference type="AlphaFoldDB" id="A0A8J6NY65"/>
<dbReference type="GO" id="GO:0005524">
    <property type="term" value="F:ATP binding"/>
    <property type="evidence" value="ECO:0007669"/>
    <property type="project" value="UniProtKB-UniRule"/>
</dbReference>
<gene>
    <name evidence="10 14" type="primary">murF</name>
    <name evidence="14" type="ORF">H8D24_05840</name>
</gene>
<evidence type="ECO:0000256" key="11">
    <source>
        <dbReference type="RuleBase" id="RU004136"/>
    </source>
</evidence>
<dbReference type="InterPro" id="IPR013221">
    <property type="entry name" value="Mur_ligase_cen"/>
</dbReference>
<evidence type="ECO:0000256" key="5">
    <source>
        <dbReference type="ARBA" id="ARBA00022840"/>
    </source>
</evidence>
<dbReference type="UniPathway" id="UPA00219"/>
<dbReference type="InterPro" id="IPR035911">
    <property type="entry name" value="MurE/MurF_N"/>
</dbReference>
<evidence type="ECO:0000256" key="9">
    <source>
        <dbReference type="ARBA" id="ARBA00023316"/>
    </source>
</evidence>
<sequence>MLKKLSHIADLLNAPLIGGDSGFRGVSSDTRTLKSGELFVALRGPNFSGGEYLDTALKKGAVGAITDQLYKSSLPQIVVTDTLSALGMVASAWRDQFDIPLMAITGSNGKTTVKEMVALILAQLGPGTVTKGNLNNDIGVPLTLFNLSSGDRWAVIEMGASALGEIARLSAIAQPTIALVNNVGSAHLGGFGSIRNIARAKGEIYAGLRSDGVALINCDLPQADDWVAMATGREVQTYGSCCEPSLISAVIKSREPFEISYKGESLKVELPLPGEHNKMNALAAAALAVQAGASLGQVKNGLESMQAIPGRLESKPGRGGAVVIDDTYNASPESMMRAVEVLSSMEGRRILVVGDMGELGEDSPHLHKQIGVMAKSAGIDSMYALGSSASEYVSGFGDGAALFEDSEKLVVALADELAMGRVILVKGSRFMKMEQIVRKITVKEADDQS</sequence>
<evidence type="ECO:0000259" key="12">
    <source>
        <dbReference type="Pfam" id="PF02875"/>
    </source>
</evidence>
<comment type="function">
    <text evidence="10 11">Involved in cell wall formation. Catalyzes the final step in the synthesis of UDP-N-acetylmuramoyl-pentapeptide, the precursor of murein.</text>
</comment>
<dbReference type="GO" id="GO:0047480">
    <property type="term" value="F:UDP-N-acetylmuramoyl-tripeptide-D-alanyl-D-alanine ligase activity"/>
    <property type="evidence" value="ECO:0007669"/>
    <property type="project" value="UniProtKB-UniRule"/>
</dbReference>
<dbReference type="GO" id="GO:0008360">
    <property type="term" value="P:regulation of cell shape"/>
    <property type="evidence" value="ECO:0007669"/>
    <property type="project" value="UniProtKB-KW"/>
</dbReference>
<dbReference type="Proteomes" id="UP000654401">
    <property type="component" value="Unassembled WGS sequence"/>
</dbReference>
<dbReference type="NCBIfam" id="TIGR01143">
    <property type="entry name" value="murF"/>
    <property type="match status" value="1"/>
</dbReference>
<dbReference type="EC" id="6.3.2.10" evidence="10 11"/>
<name>A0A8J6NY65_9GAMM</name>
<evidence type="ECO:0000256" key="8">
    <source>
        <dbReference type="ARBA" id="ARBA00023306"/>
    </source>
</evidence>
<dbReference type="Pfam" id="PF08245">
    <property type="entry name" value="Mur_ligase_M"/>
    <property type="match status" value="1"/>
</dbReference>
<dbReference type="InterPro" id="IPR051046">
    <property type="entry name" value="MurCDEF_CellWall_CoF430Synth"/>
</dbReference>
<comment type="caution">
    <text evidence="14">The sequence shown here is derived from an EMBL/GenBank/DDBJ whole genome shotgun (WGS) entry which is preliminary data.</text>
</comment>
<dbReference type="InterPro" id="IPR004101">
    <property type="entry name" value="Mur_ligase_C"/>
</dbReference>
<dbReference type="Gene3D" id="3.40.1390.10">
    <property type="entry name" value="MurE/MurF, N-terminal domain"/>
    <property type="match status" value="1"/>
</dbReference>
<keyword evidence="3 10" id="KW-0132">Cell division</keyword>
<dbReference type="SUPFAM" id="SSF53623">
    <property type="entry name" value="MurD-like peptide ligases, catalytic domain"/>
    <property type="match status" value="1"/>
</dbReference>
<feature type="domain" description="Mur ligase central" evidence="13">
    <location>
        <begin position="104"/>
        <end position="288"/>
    </location>
</feature>
<dbReference type="InterPro" id="IPR036565">
    <property type="entry name" value="Mur-like_cat_sf"/>
</dbReference>
<feature type="domain" description="Mur ligase C-terminal" evidence="12">
    <location>
        <begin position="310"/>
        <end position="429"/>
    </location>
</feature>
<comment type="similarity">
    <text evidence="10">Belongs to the MurCDEF family. MurF subfamily.</text>
</comment>
<comment type="catalytic activity">
    <reaction evidence="10 11">
        <text>D-alanyl-D-alanine + UDP-N-acetyl-alpha-D-muramoyl-L-alanyl-gamma-D-glutamyl-meso-2,6-diaminopimelate + ATP = UDP-N-acetyl-alpha-D-muramoyl-L-alanyl-gamma-D-glutamyl-meso-2,6-diaminopimeloyl-D-alanyl-D-alanine + ADP + phosphate + H(+)</text>
        <dbReference type="Rhea" id="RHEA:28374"/>
        <dbReference type="ChEBI" id="CHEBI:15378"/>
        <dbReference type="ChEBI" id="CHEBI:30616"/>
        <dbReference type="ChEBI" id="CHEBI:43474"/>
        <dbReference type="ChEBI" id="CHEBI:57822"/>
        <dbReference type="ChEBI" id="CHEBI:61386"/>
        <dbReference type="ChEBI" id="CHEBI:83905"/>
        <dbReference type="ChEBI" id="CHEBI:456216"/>
        <dbReference type="EC" id="6.3.2.10"/>
    </reaction>
</comment>
<dbReference type="Gene3D" id="3.40.1190.10">
    <property type="entry name" value="Mur-like, catalytic domain"/>
    <property type="match status" value="1"/>
</dbReference>
<keyword evidence="8 10" id="KW-0131">Cell cycle</keyword>
<reference evidence="14 15" key="1">
    <citation type="submission" date="2020-08" db="EMBL/GenBank/DDBJ databases">
        <title>Bridging the membrane lipid divide: bacteria of the FCB group superphylum have the potential to synthesize archaeal ether lipids.</title>
        <authorList>
            <person name="Villanueva L."/>
            <person name="Von Meijenfeldt F.A.B."/>
            <person name="Westbye A.B."/>
            <person name="Yadav S."/>
            <person name="Hopmans E.C."/>
            <person name="Dutilh B.E."/>
            <person name="Sinninghe Damste J.S."/>
        </authorList>
    </citation>
    <scope>NUCLEOTIDE SEQUENCE [LARGE SCALE GENOMIC DNA]</scope>
    <source>
        <strain evidence="14">NIOZ-UU100</strain>
    </source>
</reference>
<evidence type="ECO:0000256" key="10">
    <source>
        <dbReference type="HAMAP-Rule" id="MF_02019"/>
    </source>
</evidence>
<feature type="binding site" evidence="10">
    <location>
        <begin position="106"/>
        <end position="112"/>
    </location>
    <ligand>
        <name>ATP</name>
        <dbReference type="ChEBI" id="CHEBI:30616"/>
    </ligand>
</feature>
<evidence type="ECO:0000259" key="13">
    <source>
        <dbReference type="Pfam" id="PF08245"/>
    </source>
</evidence>
<dbReference type="GO" id="GO:0071555">
    <property type="term" value="P:cell wall organization"/>
    <property type="evidence" value="ECO:0007669"/>
    <property type="project" value="UniProtKB-KW"/>
</dbReference>
<dbReference type="GO" id="GO:0051301">
    <property type="term" value="P:cell division"/>
    <property type="evidence" value="ECO:0007669"/>
    <property type="project" value="UniProtKB-KW"/>
</dbReference>
<keyword evidence="4 10" id="KW-0547">Nucleotide-binding</keyword>
<dbReference type="PANTHER" id="PTHR43024">
    <property type="entry name" value="UDP-N-ACETYLMURAMOYL-TRIPEPTIDE--D-ALANYL-D-ALANINE LIGASE"/>
    <property type="match status" value="1"/>
</dbReference>
<evidence type="ECO:0000256" key="6">
    <source>
        <dbReference type="ARBA" id="ARBA00022960"/>
    </source>
</evidence>
<dbReference type="EMBL" id="JACNFK010000029">
    <property type="protein sequence ID" value="MBC8519909.1"/>
    <property type="molecule type" value="Genomic_DNA"/>
</dbReference>
<dbReference type="SUPFAM" id="SSF63418">
    <property type="entry name" value="MurE/MurF N-terminal domain"/>
    <property type="match status" value="1"/>
</dbReference>
<keyword evidence="5 10" id="KW-0067">ATP-binding</keyword>
<proteinExistence type="inferred from homology"/>
<keyword evidence="1 10" id="KW-0963">Cytoplasm</keyword>
<comment type="pathway">
    <text evidence="10 11">Cell wall biogenesis; peptidoglycan biosynthesis.</text>
</comment>
<dbReference type="Pfam" id="PF02875">
    <property type="entry name" value="Mur_ligase_C"/>
    <property type="match status" value="1"/>
</dbReference>
<dbReference type="InterPro" id="IPR005863">
    <property type="entry name" value="UDP-N-AcMur_synth"/>
</dbReference>
<evidence type="ECO:0000256" key="2">
    <source>
        <dbReference type="ARBA" id="ARBA00022598"/>
    </source>
</evidence>
<dbReference type="InterPro" id="IPR036615">
    <property type="entry name" value="Mur_ligase_C_dom_sf"/>
</dbReference>
<protein>
    <recommendedName>
        <fullName evidence="10 11">UDP-N-acetylmuramoyl-tripeptide--D-alanyl-D-alanine ligase</fullName>
        <ecNumber evidence="10 11">6.3.2.10</ecNumber>
    </recommendedName>
    <alternativeName>
        <fullName evidence="10">D-alanyl-D-alanine-adding enzyme</fullName>
    </alternativeName>
</protein>
<dbReference type="GO" id="GO:0005737">
    <property type="term" value="C:cytoplasm"/>
    <property type="evidence" value="ECO:0007669"/>
    <property type="project" value="UniProtKB-SubCell"/>
</dbReference>
<keyword evidence="2 10" id="KW-0436">Ligase</keyword>
<evidence type="ECO:0000256" key="1">
    <source>
        <dbReference type="ARBA" id="ARBA00022490"/>
    </source>
</evidence>
<accession>A0A8J6NY65</accession>
<organism evidence="14 15">
    <name type="scientific">Candidatus Thiopontia autotrophica</name>
    <dbReference type="NCBI Taxonomy" id="2841688"/>
    <lineage>
        <taxon>Bacteria</taxon>
        <taxon>Pseudomonadati</taxon>
        <taxon>Pseudomonadota</taxon>
        <taxon>Gammaproteobacteria</taxon>
        <taxon>Candidatus Thiopontia</taxon>
    </lineage>
</organism>
<keyword evidence="7 10" id="KW-0573">Peptidoglycan synthesis</keyword>
<keyword evidence="9 10" id="KW-0961">Cell wall biogenesis/degradation</keyword>